<feature type="transmembrane region" description="Helical" evidence="6">
    <location>
        <begin position="80"/>
        <end position="99"/>
    </location>
</feature>
<dbReference type="RefSeq" id="WP_379048532.1">
    <property type="nucleotide sequence ID" value="NZ_JBHULZ010000041.1"/>
</dbReference>
<keyword evidence="8" id="KW-1185">Reference proteome</keyword>
<dbReference type="Pfam" id="PF03073">
    <property type="entry name" value="TspO_MBR"/>
    <property type="match status" value="1"/>
</dbReference>
<organism evidence="7 8">
    <name type="scientific">Mesonia sediminis</name>
    <dbReference type="NCBI Taxonomy" id="1703946"/>
    <lineage>
        <taxon>Bacteria</taxon>
        <taxon>Pseudomonadati</taxon>
        <taxon>Bacteroidota</taxon>
        <taxon>Flavobacteriia</taxon>
        <taxon>Flavobacteriales</taxon>
        <taxon>Flavobacteriaceae</taxon>
        <taxon>Mesonia</taxon>
    </lineage>
</organism>
<evidence type="ECO:0000256" key="1">
    <source>
        <dbReference type="ARBA" id="ARBA00004141"/>
    </source>
</evidence>
<protein>
    <submittedName>
        <fullName evidence="7">TspO/MBR family protein</fullName>
    </submittedName>
</protein>
<dbReference type="Gene3D" id="1.20.1260.100">
    <property type="entry name" value="TspO/MBR protein"/>
    <property type="match status" value="1"/>
</dbReference>
<keyword evidence="4 6" id="KW-1133">Transmembrane helix</keyword>
<proteinExistence type="inferred from homology"/>
<comment type="subcellular location">
    <subcellularLocation>
        <location evidence="1">Membrane</location>
        <topology evidence="1">Multi-pass membrane protein</topology>
    </subcellularLocation>
</comment>
<dbReference type="InterPro" id="IPR004307">
    <property type="entry name" value="TspO_MBR"/>
</dbReference>
<dbReference type="InterPro" id="IPR038330">
    <property type="entry name" value="TspO/MBR-related_sf"/>
</dbReference>
<keyword evidence="3 6" id="KW-0812">Transmembrane</keyword>
<evidence type="ECO:0000313" key="7">
    <source>
        <dbReference type="EMBL" id="MFD2698690.1"/>
    </source>
</evidence>
<sequence>MFSKIRYISLSVMVCLLVGLIASIVTQSSIDTWYFNLTKPTFTPPAWLFAPVWMLLYILMGVAMGLVLNRGLHHIWVKTAIYHFGFQLLLNTAWSIVFFGVQSPFFAFMIILALFVVLLFTFKWFKVASPLAAYLLIPYIAWVGFAAILNFEIWRLN</sequence>
<evidence type="ECO:0000256" key="4">
    <source>
        <dbReference type="ARBA" id="ARBA00022989"/>
    </source>
</evidence>
<dbReference type="Proteomes" id="UP001597357">
    <property type="component" value="Unassembled WGS sequence"/>
</dbReference>
<dbReference type="PANTHER" id="PTHR10057:SF0">
    <property type="entry name" value="TRANSLOCATOR PROTEIN"/>
    <property type="match status" value="1"/>
</dbReference>
<dbReference type="EMBL" id="JBHULZ010000041">
    <property type="protein sequence ID" value="MFD2698690.1"/>
    <property type="molecule type" value="Genomic_DNA"/>
</dbReference>
<evidence type="ECO:0000256" key="3">
    <source>
        <dbReference type="ARBA" id="ARBA00022692"/>
    </source>
</evidence>
<name>A0ABW5SJA0_9FLAO</name>
<gene>
    <name evidence="7" type="ORF">ACFSQ0_11865</name>
</gene>
<comment type="caution">
    <text evidence="7">The sequence shown here is derived from an EMBL/GenBank/DDBJ whole genome shotgun (WGS) entry which is preliminary data.</text>
</comment>
<dbReference type="PIRSF" id="PIRSF005859">
    <property type="entry name" value="PBR"/>
    <property type="match status" value="1"/>
</dbReference>
<evidence type="ECO:0000256" key="6">
    <source>
        <dbReference type="SAM" id="Phobius"/>
    </source>
</evidence>
<keyword evidence="5 6" id="KW-0472">Membrane</keyword>
<feature type="transmembrane region" description="Helical" evidence="6">
    <location>
        <begin position="7"/>
        <end position="26"/>
    </location>
</feature>
<comment type="similarity">
    <text evidence="2">Belongs to the TspO/BZRP family.</text>
</comment>
<reference evidence="8" key="1">
    <citation type="journal article" date="2019" name="Int. J. Syst. Evol. Microbiol.">
        <title>The Global Catalogue of Microorganisms (GCM) 10K type strain sequencing project: providing services to taxonomists for standard genome sequencing and annotation.</title>
        <authorList>
            <consortium name="The Broad Institute Genomics Platform"/>
            <consortium name="The Broad Institute Genome Sequencing Center for Infectious Disease"/>
            <person name="Wu L."/>
            <person name="Ma J."/>
        </authorList>
    </citation>
    <scope>NUCLEOTIDE SEQUENCE [LARGE SCALE GENOMIC DNA]</scope>
    <source>
        <strain evidence="8">KCTC 42255</strain>
    </source>
</reference>
<evidence type="ECO:0000313" key="8">
    <source>
        <dbReference type="Proteomes" id="UP001597357"/>
    </source>
</evidence>
<dbReference type="CDD" id="cd15904">
    <property type="entry name" value="TSPO_MBR"/>
    <property type="match status" value="1"/>
</dbReference>
<feature type="transmembrane region" description="Helical" evidence="6">
    <location>
        <begin position="105"/>
        <end position="125"/>
    </location>
</feature>
<accession>A0ABW5SJA0</accession>
<evidence type="ECO:0000256" key="5">
    <source>
        <dbReference type="ARBA" id="ARBA00023136"/>
    </source>
</evidence>
<feature type="transmembrane region" description="Helical" evidence="6">
    <location>
        <begin position="46"/>
        <end position="68"/>
    </location>
</feature>
<feature type="transmembrane region" description="Helical" evidence="6">
    <location>
        <begin position="132"/>
        <end position="151"/>
    </location>
</feature>
<dbReference type="PANTHER" id="PTHR10057">
    <property type="entry name" value="PERIPHERAL-TYPE BENZODIAZEPINE RECEPTOR"/>
    <property type="match status" value="1"/>
</dbReference>
<evidence type="ECO:0000256" key="2">
    <source>
        <dbReference type="ARBA" id="ARBA00007524"/>
    </source>
</evidence>